<accession>A0ABS4Q5E4</accession>
<evidence type="ECO:0000256" key="5">
    <source>
        <dbReference type="ARBA" id="ARBA00023210"/>
    </source>
</evidence>
<evidence type="ECO:0000256" key="3">
    <source>
        <dbReference type="ARBA" id="ARBA00022618"/>
    </source>
</evidence>
<evidence type="ECO:0008006" key="9">
    <source>
        <dbReference type="Google" id="ProtNLM"/>
    </source>
</evidence>
<proteinExistence type="inferred from homology"/>
<organism evidence="7 8">
    <name type="scientific">Amycolatopsis magusensis</name>
    <dbReference type="NCBI Taxonomy" id="882444"/>
    <lineage>
        <taxon>Bacteria</taxon>
        <taxon>Bacillati</taxon>
        <taxon>Actinomycetota</taxon>
        <taxon>Actinomycetes</taxon>
        <taxon>Pseudonocardiales</taxon>
        <taxon>Pseudonocardiaceae</taxon>
        <taxon>Amycolatopsis</taxon>
    </lineage>
</organism>
<evidence type="ECO:0000256" key="4">
    <source>
        <dbReference type="ARBA" id="ARBA00022969"/>
    </source>
</evidence>
<evidence type="ECO:0000256" key="2">
    <source>
        <dbReference type="ARBA" id="ARBA00009323"/>
    </source>
</evidence>
<protein>
    <recommendedName>
        <fullName evidence="9">Streptomyces sporulation and cell division protein, SsgA</fullName>
    </recommendedName>
</protein>
<dbReference type="Pfam" id="PF04686">
    <property type="entry name" value="SsgA"/>
    <property type="match status" value="1"/>
</dbReference>
<dbReference type="EMBL" id="JAGGMS010000001">
    <property type="protein sequence ID" value="MBP2186903.1"/>
    <property type="molecule type" value="Genomic_DNA"/>
</dbReference>
<keyword evidence="4" id="KW-0749">Sporulation</keyword>
<name>A0ABS4Q5E4_9PSEU</name>
<gene>
    <name evidence="7" type="ORF">JOM49_008429</name>
</gene>
<keyword evidence="3" id="KW-0132">Cell division</keyword>
<dbReference type="Gene3D" id="2.30.31.20">
    <property type="entry name" value="Sporulation-specific cell division protein SsgB"/>
    <property type="match status" value="1"/>
</dbReference>
<evidence type="ECO:0000313" key="7">
    <source>
        <dbReference type="EMBL" id="MBP2186903.1"/>
    </source>
</evidence>
<dbReference type="InterPro" id="IPR006776">
    <property type="entry name" value="SsgB"/>
</dbReference>
<comment type="caution">
    <text evidence="7">The sequence shown here is derived from an EMBL/GenBank/DDBJ whole genome shotgun (WGS) entry which is preliminary data.</text>
</comment>
<sequence>MNRTEGLTAMPDYQDTTRAKIVFGLRTFAAGPAPLPAELSYDTSDPYAVAVTFHTGRGSVQWMCARDLIADGLLAPAGLGDLRISPANDPEFVVFELITPDGEAVMEAPSAELAAFLDRTYEKIPAGSEHQWFDFEHELGKLTSHS</sequence>
<dbReference type="InterPro" id="IPR038658">
    <property type="entry name" value="SsgB_sf"/>
</dbReference>
<dbReference type="Proteomes" id="UP000741013">
    <property type="component" value="Unassembled WGS sequence"/>
</dbReference>
<evidence type="ECO:0000256" key="6">
    <source>
        <dbReference type="ARBA" id="ARBA00023306"/>
    </source>
</evidence>
<evidence type="ECO:0000313" key="8">
    <source>
        <dbReference type="Proteomes" id="UP000741013"/>
    </source>
</evidence>
<keyword evidence="8" id="KW-1185">Reference proteome</keyword>
<comment type="similarity">
    <text evidence="2">Belongs to the SsgA family.</text>
</comment>
<keyword evidence="5" id="KW-0717">Septation</keyword>
<evidence type="ECO:0000256" key="1">
    <source>
        <dbReference type="ARBA" id="ARBA00004431"/>
    </source>
</evidence>
<comment type="subcellular location">
    <subcellularLocation>
        <location evidence="1">Cell septum</location>
    </subcellularLocation>
</comment>
<reference evidence="7 8" key="1">
    <citation type="submission" date="2021-03" db="EMBL/GenBank/DDBJ databases">
        <title>Sequencing the genomes of 1000 actinobacteria strains.</title>
        <authorList>
            <person name="Klenk H.-P."/>
        </authorList>
    </citation>
    <scope>NUCLEOTIDE SEQUENCE [LARGE SCALE GENOMIC DNA]</scope>
    <source>
        <strain evidence="7 8">DSM 45510</strain>
    </source>
</reference>
<keyword evidence="6" id="KW-0131">Cell cycle</keyword>